<feature type="domain" description="GEVED" evidence="3">
    <location>
        <begin position="339"/>
        <end position="412"/>
    </location>
</feature>
<dbReference type="NCBIfam" id="TIGR04456">
    <property type="entry name" value="LruC_dom"/>
    <property type="match status" value="1"/>
</dbReference>
<feature type="domain" description="DUF6923" evidence="4">
    <location>
        <begin position="35"/>
        <end position="250"/>
    </location>
</feature>
<dbReference type="Pfam" id="PF20009">
    <property type="entry name" value="GEVED"/>
    <property type="match status" value="1"/>
</dbReference>
<feature type="signal peptide" evidence="1">
    <location>
        <begin position="1"/>
        <end position="20"/>
    </location>
</feature>
<dbReference type="SUPFAM" id="SSF63825">
    <property type="entry name" value="YWTD domain"/>
    <property type="match status" value="1"/>
</dbReference>
<evidence type="ECO:0000259" key="3">
    <source>
        <dbReference type="Pfam" id="PF20009"/>
    </source>
</evidence>
<dbReference type="EMBL" id="BAABDM010000010">
    <property type="protein sequence ID" value="GAA4105025.1"/>
    <property type="molecule type" value="Genomic_DNA"/>
</dbReference>
<feature type="chain" id="PRO_5045473207" evidence="1">
    <location>
        <begin position="21"/>
        <end position="694"/>
    </location>
</feature>
<evidence type="ECO:0000259" key="4">
    <source>
        <dbReference type="Pfam" id="PF21959"/>
    </source>
</evidence>
<evidence type="ECO:0000313" key="6">
    <source>
        <dbReference type="Proteomes" id="UP001500392"/>
    </source>
</evidence>
<dbReference type="InterPro" id="IPR045474">
    <property type="entry name" value="GEVED"/>
</dbReference>
<protein>
    <submittedName>
        <fullName evidence="5">LruC domain-containing protein</fullName>
    </submittedName>
</protein>
<dbReference type="InterPro" id="IPR011042">
    <property type="entry name" value="6-blade_b-propeller_TolB-like"/>
</dbReference>
<dbReference type="RefSeq" id="WP_344938423.1">
    <property type="nucleotide sequence ID" value="NZ_BAABDM010000010.1"/>
</dbReference>
<gene>
    <name evidence="5" type="ORF">GCM10022414_34280</name>
</gene>
<organism evidence="5 6">
    <name type="scientific">Zhongshania borealis</name>
    <dbReference type="NCBI Taxonomy" id="889488"/>
    <lineage>
        <taxon>Bacteria</taxon>
        <taxon>Pseudomonadati</taxon>
        <taxon>Pseudomonadota</taxon>
        <taxon>Gammaproteobacteria</taxon>
        <taxon>Cellvibrionales</taxon>
        <taxon>Spongiibacteraceae</taxon>
        <taxon>Zhongshania</taxon>
    </lineage>
</organism>
<dbReference type="Gene3D" id="2.120.10.30">
    <property type="entry name" value="TolB, C-terminal domain"/>
    <property type="match status" value="1"/>
</dbReference>
<name>A0ABP7X5K9_9GAMM</name>
<evidence type="ECO:0000313" key="5">
    <source>
        <dbReference type="EMBL" id="GAA4105025.1"/>
    </source>
</evidence>
<evidence type="ECO:0000259" key="2">
    <source>
        <dbReference type="Pfam" id="PF16130"/>
    </source>
</evidence>
<feature type="domain" description="DUF4842" evidence="2">
    <location>
        <begin position="464"/>
        <end position="681"/>
    </location>
</feature>
<keyword evidence="6" id="KW-1185">Reference proteome</keyword>
<reference evidence="6" key="1">
    <citation type="journal article" date="2019" name="Int. J. Syst. Evol. Microbiol.">
        <title>The Global Catalogue of Microorganisms (GCM) 10K type strain sequencing project: providing services to taxonomists for standard genome sequencing and annotation.</title>
        <authorList>
            <consortium name="The Broad Institute Genomics Platform"/>
            <consortium name="The Broad Institute Genome Sequencing Center for Infectious Disease"/>
            <person name="Wu L."/>
            <person name="Ma J."/>
        </authorList>
    </citation>
    <scope>NUCLEOTIDE SEQUENCE [LARGE SCALE GENOMIC DNA]</scope>
    <source>
        <strain evidence="6">JCM 17304</strain>
    </source>
</reference>
<accession>A0ABP7X5K9</accession>
<keyword evidence="1" id="KW-0732">Signal</keyword>
<dbReference type="InterPro" id="IPR054215">
    <property type="entry name" value="DUF6923"/>
</dbReference>
<comment type="caution">
    <text evidence="5">The sequence shown here is derived from an EMBL/GenBank/DDBJ whole genome shotgun (WGS) entry which is preliminary data.</text>
</comment>
<dbReference type="InterPro" id="IPR032295">
    <property type="entry name" value="DUF4842"/>
</dbReference>
<evidence type="ECO:0000256" key="1">
    <source>
        <dbReference type="SAM" id="SignalP"/>
    </source>
</evidence>
<dbReference type="Proteomes" id="UP001500392">
    <property type="component" value="Unassembled WGS sequence"/>
</dbReference>
<proteinExistence type="predicted"/>
<dbReference type="InterPro" id="IPR031025">
    <property type="entry name" value="LruC_dom"/>
</dbReference>
<sequence length="694" mass="75379">MKFKLTALAALSLASTQVFSAPFTQCPSEGFLVQDKVARLYSVNLAGSFQREIAPSGWTSAKLNALAFNTFDNYLYAYDYALGDIVKIGEDFNVQGIGAELGGMSFYVGDISTDQNLMYLYRKGSGIYRVSLDDSDPDFAKAELVENSQSFAPAIFDMAFHPYDGKAYAVDRNGVLLQIDVETPENSIELGNVGQSGTFGAAYFDASGYLYISSNSDGYVYQIDVAASVPTATLFFKGPASSNNDGARCAFAPLSSTETAATDFGRAPDSYGTTLAENGARHGAANPELYLGDIVSYEADAHLVVVDSSNDNDGVQLLTDLQLGQKALLQLTASNTGFVSAWIDLDGNGEFDTDEVLISDLAVASGVNRTAIAIPNSAVAGETWMRVRFSSGESLAPTGGAADGEVEDYPVTIAVGGTTELYYPRKDTYATIAFEDNWPLTGDYDMNDVVIRYRLSQTTTDDQLNAIKLEGEVVAMGGSYHNGFALRLSGLDRNMIDEANIAYTINGADPGFSPLEADRQEAIIIVAEDLYDYVTPGEECKYYRTEAGCGSSIQMTFSITVPVVAGVSATELGEFPLDPFIFATPGFERSYIFGEAPGRRFEIHLKNQAPTEAFQMSFFGRGEDSSVPANGEYFANTNGMPWALNIPYEWQHPLEYMDITYAYPKFHEHVRSKGTTNLDWYLETEGLARNIFSN</sequence>
<dbReference type="Pfam" id="PF16130">
    <property type="entry name" value="DUF4842"/>
    <property type="match status" value="1"/>
</dbReference>
<dbReference type="Pfam" id="PF21959">
    <property type="entry name" value="DUF6923"/>
    <property type="match status" value="1"/>
</dbReference>